<evidence type="ECO:0000313" key="1">
    <source>
        <dbReference type="EMBL" id="KAK7678351.1"/>
    </source>
</evidence>
<protein>
    <submittedName>
        <fullName evidence="1">Uncharacterized protein</fullName>
    </submittedName>
</protein>
<reference evidence="1 2" key="1">
    <citation type="submission" date="2022-09" db="EMBL/GenBank/DDBJ databases">
        <authorList>
            <person name="Palmer J.M."/>
        </authorList>
    </citation>
    <scope>NUCLEOTIDE SEQUENCE [LARGE SCALE GENOMIC DNA]</scope>
    <source>
        <strain evidence="1 2">DSM 7382</strain>
    </source>
</reference>
<proteinExistence type="predicted"/>
<comment type="caution">
    <text evidence="1">The sequence shown here is derived from an EMBL/GenBank/DDBJ whole genome shotgun (WGS) entry which is preliminary data.</text>
</comment>
<dbReference type="AlphaFoldDB" id="A0AAW0FD06"/>
<evidence type="ECO:0000313" key="2">
    <source>
        <dbReference type="Proteomes" id="UP001385951"/>
    </source>
</evidence>
<dbReference type="Proteomes" id="UP001385951">
    <property type="component" value="Unassembled WGS sequence"/>
</dbReference>
<dbReference type="EMBL" id="JASBNA010000073">
    <property type="protein sequence ID" value="KAK7678351.1"/>
    <property type="molecule type" value="Genomic_DNA"/>
</dbReference>
<name>A0AAW0FD06_9APHY</name>
<organism evidence="1 2">
    <name type="scientific">Cerrena zonata</name>
    <dbReference type="NCBI Taxonomy" id="2478898"/>
    <lineage>
        <taxon>Eukaryota</taxon>
        <taxon>Fungi</taxon>
        <taxon>Dikarya</taxon>
        <taxon>Basidiomycota</taxon>
        <taxon>Agaricomycotina</taxon>
        <taxon>Agaricomycetes</taxon>
        <taxon>Polyporales</taxon>
        <taxon>Cerrenaceae</taxon>
        <taxon>Cerrena</taxon>
    </lineage>
</organism>
<sequence>MSSPPSSVDDIIVPETAERICLARFAYRLWRLDTAARSFPYHLENEKLFEMTLRWEIGLVLELEDFRYVMADACMLGLMTTELSKEIAKRLAWVDILSTFPPVIRWNKIPRGKDDSPPPVPCLPWMFGYASNYLSTLLHWWEEPETDVGKPAWWFQPVKEKWLYAVRVPRDLLGRYVGAISDSAEVLSRARVILAHVVAGESIDVEALNF</sequence>
<keyword evidence="2" id="KW-1185">Reference proteome</keyword>
<gene>
    <name evidence="1" type="ORF">QCA50_018700</name>
</gene>
<accession>A0AAW0FD06</accession>